<evidence type="ECO:0000313" key="3">
    <source>
        <dbReference type="Proteomes" id="UP001162780"/>
    </source>
</evidence>
<sequence>MRSEKRIHKRIRPKGLQAGLTFNSHDQEIALDADILDISYSGIRVKLKQPIAADMTGNIRINMILPESNTPFCVHGILKHQAAKDELGLHYIDHIDGSIDDLMFECVELDENTVFIKTH</sequence>
<dbReference type="Pfam" id="PF07238">
    <property type="entry name" value="PilZ"/>
    <property type="match status" value="1"/>
</dbReference>
<protein>
    <submittedName>
        <fullName evidence="2">PilZ domain-containing protein</fullName>
    </submittedName>
</protein>
<proteinExistence type="predicted"/>
<dbReference type="EMBL" id="CP113517">
    <property type="protein sequence ID" value="WAR45572.1"/>
    <property type="molecule type" value="Genomic_DNA"/>
</dbReference>
<dbReference type="Proteomes" id="UP001162780">
    <property type="component" value="Chromosome"/>
</dbReference>
<dbReference type="InterPro" id="IPR009875">
    <property type="entry name" value="PilZ_domain"/>
</dbReference>
<organism evidence="2 3">
    <name type="scientific">Methylomonas rapida</name>
    <dbReference type="NCBI Taxonomy" id="2963939"/>
    <lineage>
        <taxon>Bacteria</taxon>
        <taxon>Pseudomonadati</taxon>
        <taxon>Pseudomonadota</taxon>
        <taxon>Gammaproteobacteria</taxon>
        <taxon>Methylococcales</taxon>
        <taxon>Methylococcaceae</taxon>
        <taxon>Methylomonas</taxon>
    </lineage>
</organism>
<accession>A0ABY7GM39</accession>
<dbReference type="RefSeq" id="WP_255186481.1">
    <property type="nucleotide sequence ID" value="NZ_CP113517.1"/>
</dbReference>
<feature type="domain" description="PilZ" evidence="1">
    <location>
        <begin position="6"/>
        <end position="98"/>
    </location>
</feature>
<evidence type="ECO:0000313" key="2">
    <source>
        <dbReference type="EMBL" id="WAR45572.1"/>
    </source>
</evidence>
<keyword evidence="3" id="KW-1185">Reference proteome</keyword>
<reference evidence="2" key="1">
    <citation type="submission" date="2022-11" db="EMBL/GenBank/DDBJ databases">
        <title>Methylomonas rapida sp. nov., Carotenoid-Producing Obligate Methanotrophs with High Growth Characteristics and Biotechnological Potential.</title>
        <authorList>
            <person name="Tikhonova E.N."/>
            <person name="Suleimanov R.Z."/>
            <person name="Miroshnikov K."/>
            <person name="Oshkin I.Y."/>
            <person name="Belova S.E."/>
            <person name="Danilova O.V."/>
            <person name="Ashikhmin A."/>
            <person name="Konopkin A."/>
            <person name="But S.Y."/>
            <person name="Khmelenina V.N."/>
            <person name="Kuznetsov N."/>
            <person name="Pimenov N.V."/>
            <person name="Dedysh S.N."/>
        </authorList>
    </citation>
    <scope>NUCLEOTIDE SEQUENCE</scope>
    <source>
        <strain evidence="2">MP1</strain>
    </source>
</reference>
<dbReference type="Gene3D" id="2.40.10.220">
    <property type="entry name" value="predicted glycosyltransferase like domains"/>
    <property type="match status" value="1"/>
</dbReference>
<gene>
    <name evidence="2" type="ORF">NM686_003385</name>
</gene>
<dbReference type="SUPFAM" id="SSF141371">
    <property type="entry name" value="PilZ domain-like"/>
    <property type="match status" value="1"/>
</dbReference>
<name>A0ABY7GM39_9GAMM</name>
<evidence type="ECO:0000259" key="1">
    <source>
        <dbReference type="Pfam" id="PF07238"/>
    </source>
</evidence>